<organism evidence="1 2">
    <name type="scientific">Candidatus Woesebacteria bacterium RIFCSPHIGHO2_01_FULL_41_10</name>
    <dbReference type="NCBI Taxonomy" id="1802500"/>
    <lineage>
        <taxon>Bacteria</taxon>
        <taxon>Candidatus Woeseibacteriota</taxon>
    </lineage>
</organism>
<gene>
    <name evidence="1" type="ORF">A2801_02675</name>
</gene>
<dbReference type="STRING" id="1802500.A2801_02675"/>
<dbReference type="AlphaFoldDB" id="A0A1F7YM53"/>
<dbReference type="Proteomes" id="UP000177263">
    <property type="component" value="Unassembled WGS sequence"/>
</dbReference>
<proteinExistence type="predicted"/>
<sequence length="85" mass="9580">MTIVTKLRRQIDMALGRRGIGTAIVAARNLGFEKIPEEWWPFLRAKWTIERLTCPSCGMRFAWYGPSGELQCLSCGKEIPQPAAV</sequence>
<evidence type="ECO:0000313" key="2">
    <source>
        <dbReference type="Proteomes" id="UP000177263"/>
    </source>
</evidence>
<name>A0A1F7YM53_9BACT</name>
<reference evidence="1 2" key="1">
    <citation type="journal article" date="2016" name="Nat. Commun.">
        <title>Thousands of microbial genomes shed light on interconnected biogeochemical processes in an aquifer system.</title>
        <authorList>
            <person name="Anantharaman K."/>
            <person name="Brown C.T."/>
            <person name="Hug L.A."/>
            <person name="Sharon I."/>
            <person name="Castelle C.J."/>
            <person name="Probst A.J."/>
            <person name="Thomas B.C."/>
            <person name="Singh A."/>
            <person name="Wilkins M.J."/>
            <person name="Karaoz U."/>
            <person name="Brodie E.L."/>
            <person name="Williams K.H."/>
            <person name="Hubbard S.S."/>
            <person name="Banfield J.F."/>
        </authorList>
    </citation>
    <scope>NUCLEOTIDE SEQUENCE [LARGE SCALE GENOMIC DNA]</scope>
</reference>
<protein>
    <submittedName>
        <fullName evidence="1">Uncharacterized protein</fullName>
    </submittedName>
</protein>
<accession>A0A1F7YM53</accession>
<comment type="caution">
    <text evidence="1">The sequence shown here is derived from an EMBL/GenBank/DDBJ whole genome shotgun (WGS) entry which is preliminary data.</text>
</comment>
<evidence type="ECO:0000313" key="1">
    <source>
        <dbReference type="EMBL" id="OGM28411.1"/>
    </source>
</evidence>
<dbReference type="EMBL" id="MGGM01000031">
    <property type="protein sequence ID" value="OGM28411.1"/>
    <property type="molecule type" value="Genomic_DNA"/>
</dbReference>